<organism evidence="2 3">
    <name type="scientific">Leucobacter albus</name>
    <dbReference type="NCBI Taxonomy" id="272210"/>
    <lineage>
        <taxon>Bacteria</taxon>
        <taxon>Bacillati</taxon>
        <taxon>Actinomycetota</taxon>
        <taxon>Actinomycetes</taxon>
        <taxon>Micrococcales</taxon>
        <taxon>Microbacteriaceae</taxon>
        <taxon>Leucobacter</taxon>
    </lineage>
</organism>
<evidence type="ECO:0000313" key="2">
    <source>
        <dbReference type="EMBL" id="MFD1202684.1"/>
    </source>
</evidence>
<dbReference type="Proteomes" id="UP001597181">
    <property type="component" value="Unassembled WGS sequence"/>
</dbReference>
<proteinExistence type="predicted"/>
<gene>
    <name evidence="2" type="ORF">ACFQ3U_12355</name>
</gene>
<feature type="region of interest" description="Disordered" evidence="1">
    <location>
        <begin position="1"/>
        <end position="25"/>
    </location>
</feature>
<evidence type="ECO:0000313" key="3">
    <source>
        <dbReference type="Proteomes" id="UP001597181"/>
    </source>
</evidence>
<evidence type="ECO:0000256" key="1">
    <source>
        <dbReference type="SAM" id="MobiDB-lite"/>
    </source>
</evidence>
<accession>A0ABW3TSQ5</accession>
<comment type="caution">
    <text evidence="2">The sequence shown here is derived from an EMBL/GenBank/DDBJ whole genome shotgun (WGS) entry which is preliminary data.</text>
</comment>
<sequence length="98" mass="10555">MTETTRSKSAKKPADHKPAAAEQVSIEHGGVKFTAARGSLDSLRTIDMLERGLISTTLRRIIGDKKFEEFLDKNPDAGAEAAGELLEAIAEKVGAKNF</sequence>
<evidence type="ECO:0008006" key="4">
    <source>
        <dbReference type="Google" id="ProtNLM"/>
    </source>
</evidence>
<dbReference type="EMBL" id="JBHTLY010000005">
    <property type="protein sequence ID" value="MFD1202684.1"/>
    <property type="molecule type" value="Genomic_DNA"/>
</dbReference>
<reference evidence="3" key="1">
    <citation type="journal article" date="2019" name="Int. J. Syst. Evol. Microbiol.">
        <title>The Global Catalogue of Microorganisms (GCM) 10K type strain sequencing project: providing services to taxonomists for standard genome sequencing and annotation.</title>
        <authorList>
            <consortium name="The Broad Institute Genomics Platform"/>
            <consortium name="The Broad Institute Genome Sequencing Center for Infectious Disease"/>
            <person name="Wu L."/>
            <person name="Ma J."/>
        </authorList>
    </citation>
    <scope>NUCLEOTIDE SEQUENCE [LARGE SCALE GENOMIC DNA]</scope>
    <source>
        <strain evidence="3">CCUG 50213</strain>
    </source>
</reference>
<name>A0ABW3TSQ5_9MICO</name>
<dbReference type="RefSeq" id="WP_343960669.1">
    <property type="nucleotide sequence ID" value="NZ_BAAAKZ010000008.1"/>
</dbReference>
<keyword evidence="3" id="KW-1185">Reference proteome</keyword>
<protein>
    <recommendedName>
        <fullName evidence="4">Tail assembly chaperone</fullName>
    </recommendedName>
</protein>